<dbReference type="PRINTS" id="PR00039">
    <property type="entry name" value="HTHLYSR"/>
</dbReference>
<feature type="domain" description="HTH lysR-type" evidence="5">
    <location>
        <begin position="1"/>
        <end position="58"/>
    </location>
</feature>
<keyword evidence="3" id="KW-0238">DNA-binding</keyword>
<evidence type="ECO:0000259" key="5">
    <source>
        <dbReference type="PROSITE" id="PS50931"/>
    </source>
</evidence>
<dbReference type="GO" id="GO:0003677">
    <property type="term" value="F:DNA binding"/>
    <property type="evidence" value="ECO:0007669"/>
    <property type="project" value="UniProtKB-KW"/>
</dbReference>
<comment type="caution">
    <text evidence="6">The sequence shown here is derived from an EMBL/GenBank/DDBJ whole genome shotgun (WGS) entry which is preliminary data.</text>
</comment>
<dbReference type="AlphaFoldDB" id="A0A9X3X6L8"/>
<dbReference type="InterPro" id="IPR000847">
    <property type="entry name" value="LysR_HTH_N"/>
</dbReference>
<evidence type="ECO:0000256" key="3">
    <source>
        <dbReference type="ARBA" id="ARBA00023125"/>
    </source>
</evidence>
<evidence type="ECO:0000313" key="7">
    <source>
        <dbReference type="Proteomes" id="UP001151081"/>
    </source>
</evidence>
<organism evidence="6 7">
    <name type="scientific">Polyangium jinanense</name>
    <dbReference type="NCBI Taxonomy" id="2829994"/>
    <lineage>
        <taxon>Bacteria</taxon>
        <taxon>Pseudomonadati</taxon>
        <taxon>Myxococcota</taxon>
        <taxon>Polyangia</taxon>
        <taxon>Polyangiales</taxon>
        <taxon>Polyangiaceae</taxon>
        <taxon>Polyangium</taxon>
    </lineage>
</organism>
<dbReference type="CDD" id="cd08422">
    <property type="entry name" value="PBP2_CrgA_like"/>
    <property type="match status" value="1"/>
</dbReference>
<dbReference type="PANTHER" id="PTHR30537">
    <property type="entry name" value="HTH-TYPE TRANSCRIPTIONAL REGULATOR"/>
    <property type="match status" value="1"/>
</dbReference>
<evidence type="ECO:0000256" key="1">
    <source>
        <dbReference type="ARBA" id="ARBA00009437"/>
    </source>
</evidence>
<proteinExistence type="inferred from homology"/>
<dbReference type="Pfam" id="PF03466">
    <property type="entry name" value="LysR_substrate"/>
    <property type="match status" value="1"/>
</dbReference>
<dbReference type="FunFam" id="1.10.10.10:FF:000001">
    <property type="entry name" value="LysR family transcriptional regulator"/>
    <property type="match status" value="1"/>
</dbReference>
<keyword evidence="7" id="KW-1185">Reference proteome</keyword>
<gene>
    <name evidence="6" type="ORF">KEG57_23865</name>
</gene>
<reference evidence="6 7" key="1">
    <citation type="submission" date="2021-04" db="EMBL/GenBank/DDBJ databases">
        <title>Genome analysis of Polyangium sp.</title>
        <authorList>
            <person name="Li Y."/>
            <person name="Wang J."/>
        </authorList>
    </citation>
    <scope>NUCLEOTIDE SEQUENCE [LARGE SCALE GENOMIC DNA]</scope>
    <source>
        <strain evidence="6 7">SDU14</strain>
    </source>
</reference>
<dbReference type="Pfam" id="PF00126">
    <property type="entry name" value="HTH_1"/>
    <property type="match status" value="1"/>
</dbReference>
<evidence type="ECO:0000256" key="2">
    <source>
        <dbReference type="ARBA" id="ARBA00023015"/>
    </source>
</evidence>
<dbReference type="SUPFAM" id="SSF46785">
    <property type="entry name" value="Winged helix' DNA-binding domain"/>
    <property type="match status" value="1"/>
</dbReference>
<dbReference type="Proteomes" id="UP001151081">
    <property type="component" value="Unassembled WGS sequence"/>
</dbReference>
<dbReference type="PANTHER" id="PTHR30537:SF5">
    <property type="entry name" value="HTH-TYPE TRANSCRIPTIONAL ACTIVATOR TTDR-RELATED"/>
    <property type="match status" value="1"/>
</dbReference>
<dbReference type="InterPro" id="IPR036388">
    <property type="entry name" value="WH-like_DNA-bd_sf"/>
</dbReference>
<dbReference type="GO" id="GO:0003700">
    <property type="term" value="F:DNA-binding transcription factor activity"/>
    <property type="evidence" value="ECO:0007669"/>
    <property type="project" value="InterPro"/>
</dbReference>
<accession>A0A9X3X6L8</accession>
<keyword evidence="2" id="KW-0805">Transcription regulation</keyword>
<sequence>MDLNLVRAFVAVHVEGSFSAAAARLGVPRSTVSRAVAVLEETLGVALFHRTTRRVSISTAGAALFDRVAPLLQALQASLADLPEREAAPSGTLRLTSTVDLGAMVLAEAIARFSVRYPNVRVEAHLTNTVVDLVKESIDLAIRVWSKPLRDSTLVARKVGTLAIRLYASPSYLARRGVPRAPADLDGHDWIAFRGVPPLLLSGPTSKATVSVTPRVTGDDMWFLREVIKAGAGIGSLPSFMADADVAAGTLVRVLPRWLAYSGTVYLVHSGRKHLPPKVTAFRELVAEMLRQRPLSGPDEAER</sequence>
<dbReference type="EMBL" id="JAGTJJ010000014">
    <property type="protein sequence ID" value="MDC3983565.1"/>
    <property type="molecule type" value="Genomic_DNA"/>
</dbReference>
<dbReference type="Gene3D" id="3.40.190.290">
    <property type="match status" value="1"/>
</dbReference>
<dbReference type="InterPro" id="IPR036390">
    <property type="entry name" value="WH_DNA-bd_sf"/>
</dbReference>
<evidence type="ECO:0000256" key="4">
    <source>
        <dbReference type="ARBA" id="ARBA00023163"/>
    </source>
</evidence>
<dbReference type="InterPro" id="IPR058163">
    <property type="entry name" value="LysR-type_TF_proteobact-type"/>
</dbReference>
<protein>
    <submittedName>
        <fullName evidence="6">LysR family transcriptional regulator</fullName>
    </submittedName>
</protein>
<dbReference type="PROSITE" id="PS50931">
    <property type="entry name" value="HTH_LYSR"/>
    <property type="match status" value="1"/>
</dbReference>
<dbReference type="Gene3D" id="1.10.10.10">
    <property type="entry name" value="Winged helix-like DNA-binding domain superfamily/Winged helix DNA-binding domain"/>
    <property type="match status" value="1"/>
</dbReference>
<dbReference type="SUPFAM" id="SSF53850">
    <property type="entry name" value="Periplasmic binding protein-like II"/>
    <property type="match status" value="1"/>
</dbReference>
<keyword evidence="4" id="KW-0804">Transcription</keyword>
<name>A0A9X3X6L8_9BACT</name>
<evidence type="ECO:0000313" key="6">
    <source>
        <dbReference type="EMBL" id="MDC3983565.1"/>
    </source>
</evidence>
<comment type="similarity">
    <text evidence="1">Belongs to the LysR transcriptional regulatory family.</text>
</comment>
<dbReference type="InterPro" id="IPR005119">
    <property type="entry name" value="LysR_subst-bd"/>
</dbReference>